<keyword evidence="10 15" id="KW-0274">FAD</keyword>
<dbReference type="PIRSF" id="PIRSF004491">
    <property type="entry name" value="FAD_Synth"/>
    <property type="match status" value="1"/>
</dbReference>
<dbReference type="UniPathway" id="UPA00277">
    <property type="reaction ID" value="UER00407"/>
</dbReference>
<evidence type="ECO:0000313" key="18">
    <source>
        <dbReference type="Proteomes" id="UP000004374"/>
    </source>
</evidence>
<dbReference type="PANTHER" id="PTHR22749">
    <property type="entry name" value="RIBOFLAVIN KINASE/FMN ADENYLYLTRANSFERASE"/>
    <property type="match status" value="1"/>
</dbReference>
<evidence type="ECO:0000256" key="3">
    <source>
        <dbReference type="ARBA" id="ARBA00005201"/>
    </source>
</evidence>
<keyword evidence="9 15" id="KW-0418">Kinase</keyword>
<dbReference type="NCBIfam" id="TIGR00083">
    <property type="entry name" value="ribF"/>
    <property type="match status" value="1"/>
</dbReference>
<dbReference type="FunFam" id="3.40.50.620:FF:000021">
    <property type="entry name" value="Riboflavin biosynthesis protein"/>
    <property type="match status" value="1"/>
</dbReference>
<sequence>MELIRGLHNILPRHRGCVLTIGNFDGVHLGHQAVLAKVVAIARQRQLPACVMLFEPQPLELFAGDAAPARLTRFREKYRALASLGIDRLICVHFTPAFAAQAPEQFIERLLLKQLGVEQLIVGDDFRFGKNRSGSFELLALAAERYQFGLYSTSSLVLGEQRISSTLIRRALAEDNLKLAADMLGRPFTLTGRVRHGRKLGRDLGFPTANVFLYRRKLPVGGVYAITANTVFGQYQGVANIGHRPTVQGQRQQLEAHLFDFKADLYGSQIEVVLQHKLRREQRFDSLQQLQQQIAADVAAAKAFFGQHAAASAITDKTEQNG</sequence>
<dbReference type="GO" id="GO:0005524">
    <property type="term" value="F:ATP binding"/>
    <property type="evidence" value="ECO:0007669"/>
    <property type="project" value="UniProtKB-UniRule"/>
</dbReference>
<comment type="function">
    <text evidence="1">Catalyzes the phosphorylation of riboflavin to FMN followed by the adenylation of FMN to FAD.</text>
</comment>
<dbReference type="Gene3D" id="2.40.30.30">
    <property type="entry name" value="Riboflavin kinase-like"/>
    <property type="match status" value="1"/>
</dbReference>
<keyword evidence="5 15" id="KW-0288">FMN</keyword>
<evidence type="ECO:0000256" key="2">
    <source>
        <dbReference type="ARBA" id="ARBA00004726"/>
    </source>
</evidence>
<evidence type="ECO:0000256" key="15">
    <source>
        <dbReference type="PIRNR" id="PIRNR004491"/>
    </source>
</evidence>
<evidence type="ECO:0000256" key="11">
    <source>
        <dbReference type="ARBA" id="ARBA00022840"/>
    </source>
</evidence>
<keyword evidence="18" id="KW-1185">Reference proteome</keyword>
<dbReference type="Pfam" id="PF06574">
    <property type="entry name" value="FAD_syn"/>
    <property type="match status" value="1"/>
</dbReference>
<dbReference type="PANTHER" id="PTHR22749:SF6">
    <property type="entry name" value="RIBOFLAVIN KINASE"/>
    <property type="match status" value="1"/>
</dbReference>
<evidence type="ECO:0000256" key="6">
    <source>
        <dbReference type="ARBA" id="ARBA00022679"/>
    </source>
</evidence>
<keyword evidence="6 15" id="KW-0808">Transferase</keyword>
<dbReference type="InterPro" id="IPR015864">
    <property type="entry name" value="FAD_synthase"/>
</dbReference>
<dbReference type="OrthoDB" id="9803667at2"/>
<keyword evidence="8 15" id="KW-0547">Nucleotide-binding</keyword>
<evidence type="ECO:0000256" key="13">
    <source>
        <dbReference type="ARBA" id="ARBA00047880"/>
    </source>
</evidence>
<dbReference type="EC" id="2.7.7.2" evidence="15"/>
<dbReference type="Proteomes" id="UP000004374">
    <property type="component" value="Unassembled WGS sequence"/>
</dbReference>
<comment type="pathway">
    <text evidence="3 15">Cofactor biosynthesis; FMN biosynthesis; FMN from riboflavin (ATP route): step 1/1.</text>
</comment>
<keyword evidence="12" id="KW-0511">Multifunctional enzyme</keyword>
<evidence type="ECO:0000256" key="14">
    <source>
        <dbReference type="ARBA" id="ARBA00049494"/>
    </source>
</evidence>
<dbReference type="GO" id="GO:0009398">
    <property type="term" value="P:FMN biosynthetic process"/>
    <property type="evidence" value="ECO:0007669"/>
    <property type="project" value="UniProtKB-UniRule"/>
</dbReference>
<name>I1DUX6_9GAMM</name>
<dbReference type="Gene3D" id="3.40.50.620">
    <property type="entry name" value="HUPs"/>
    <property type="match status" value="1"/>
</dbReference>
<dbReference type="UniPathway" id="UPA00276">
    <property type="reaction ID" value="UER00406"/>
</dbReference>
<dbReference type="AlphaFoldDB" id="I1DUX6"/>
<dbReference type="NCBIfam" id="NF004159">
    <property type="entry name" value="PRK05627.1-2"/>
    <property type="match status" value="1"/>
</dbReference>
<dbReference type="SUPFAM" id="SSF52374">
    <property type="entry name" value="Nucleotidylyl transferase"/>
    <property type="match status" value="1"/>
</dbReference>
<dbReference type="STRING" id="562729.RNAN_0824"/>
<evidence type="ECO:0000256" key="7">
    <source>
        <dbReference type="ARBA" id="ARBA00022695"/>
    </source>
</evidence>
<accession>I1DUX6</accession>
<dbReference type="NCBIfam" id="NF004160">
    <property type="entry name" value="PRK05627.1-3"/>
    <property type="match status" value="1"/>
</dbReference>
<evidence type="ECO:0000256" key="1">
    <source>
        <dbReference type="ARBA" id="ARBA00002121"/>
    </source>
</evidence>
<comment type="caution">
    <text evidence="17">The sequence shown here is derived from an EMBL/GenBank/DDBJ whole genome shotgun (WGS) entry which is preliminary data.</text>
</comment>
<dbReference type="SMART" id="SM00904">
    <property type="entry name" value="Flavokinase"/>
    <property type="match status" value="1"/>
</dbReference>
<dbReference type="GO" id="GO:0003919">
    <property type="term" value="F:FMN adenylyltransferase activity"/>
    <property type="evidence" value="ECO:0007669"/>
    <property type="project" value="UniProtKB-UniRule"/>
</dbReference>
<comment type="similarity">
    <text evidence="15">Belongs to the ribF family.</text>
</comment>
<dbReference type="InterPro" id="IPR023468">
    <property type="entry name" value="Riboflavin_kinase"/>
</dbReference>
<dbReference type="InterPro" id="IPR015865">
    <property type="entry name" value="Riboflavin_kinase_bac/euk"/>
</dbReference>
<dbReference type="EC" id="2.7.1.26" evidence="15"/>
<keyword evidence="11 15" id="KW-0067">ATP-binding</keyword>
<evidence type="ECO:0000256" key="4">
    <source>
        <dbReference type="ARBA" id="ARBA00022630"/>
    </source>
</evidence>
<dbReference type="InterPro" id="IPR014729">
    <property type="entry name" value="Rossmann-like_a/b/a_fold"/>
</dbReference>
<dbReference type="Pfam" id="PF01687">
    <property type="entry name" value="Flavokinase"/>
    <property type="match status" value="1"/>
</dbReference>
<evidence type="ECO:0000259" key="16">
    <source>
        <dbReference type="SMART" id="SM00904"/>
    </source>
</evidence>
<dbReference type="InterPro" id="IPR023465">
    <property type="entry name" value="Riboflavin_kinase_dom_sf"/>
</dbReference>
<keyword evidence="7 15" id="KW-0548">Nucleotidyltransferase</keyword>
<comment type="catalytic activity">
    <reaction evidence="13 15">
        <text>riboflavin + ATP = FMN + ADP + H(+)</text>
        <dbReference type="Rhea" id="RHEA:14357"/>
        <dbReference type="ChEBI" id="CHEBI:15378"/>
        <dbReference type="ChEBI" id="CHEBI:30616"/>
        <dbReference type="ChEBI" id="CHEBI:57986"/>
        <dbReference type="ChEBI" id="CHEBI:58210"/>
        <dbReference type="ChEBI" id="CHEBI:456216"/>
        <dbReference type="EC" id="2.7.1.26"/>
    </reaction>
</comment>
<dbReference type="NCBIfam" id="NF004163">
    <property type="entry name" value="PRK05627.1-6"/>
    <property type="match status" value="1"/>
</dbReference>
<dbReference type="SUPFAM" id="SSF82114">
    <property type="entry name" value="Riboflavin kinase-like"/>
    <property type="match status" value="1"/>
</dbReference>
<dbReference type="GO" id="GO:0009231">
    <property type="term" value="P:riboflavin biosynthetic process"/>
    <property type="evidence" value="ECO:0007669"/>
    <property type="project" value="InterPro"/>
</dbReference>
<dbReference type="RefSeq" id="WP_008219004.1">
    <property type="nucleotide sequence ID" value="NZ_BAFK01000003.1"/>
</dbReference>
<organism evidence="17 18">
    <name type="scientific">Rheinheimera nanhaiensis E407-8</name>
    <dbReference type="NCBI Taxonomy" id="562729"/>
    <lineage>
        <taxon>Bacteria</taxon>
        <taxon>Pseudomonadati</taxon>
        <taxon>Pseudomonadota</taxon>
        <taxon>Gammaproteobacteria</taxon>
        <taxon>Chromatiales</taxon>
        <taxon>Chromatiaceae</taxon>
        <taxon>Rheinheimera</taxon>
    </lineage>
</organism>
<comment type="pathway">
    <text evidence="2 15">Cofactor biosynthesis; FAD biosynthesis; FAD from FMN: step 1/1.</text>
</comment>
<dbReference type="NCBIfam" id="NF004162">
    <property type="entry name" value="PRK05627.1-5"/>
    <property type="match status" value="1"/>
</dbReference>
<dbReference type="CDD" id="cd02064">
    <property type="entry name" value="FAD_synthetase_N"/>
    <property type="match status" value="1"/>
</dbReference>
<comment type="catalytic activity">
    <reaction evidence="14 15">
        <text>FMN + ATP + H(+) = FAD + diphosphate</text>
        <dbReference type="Rhea" id="RHEA:17237"/>
        <dbReference type="ChEBI" id="CHEBI:15378"/>
        <dbReference type="ChEBI" id="CHEBI:30616"/>
        <dbReference type="ChEBI" id="CHEBI:33019"/>
        <dbReference type="ChEBI" id="CHEBI:57692"/>
        <dbReference type="ChEBI" id="CHEBI:58210"/>
        <dbReference type="EC" id="2.7.7.2"/>
    </reaction>
</comment>
<evidence type="ECO:0000256" key="8">
    <source>
        <dbReference type="ARBA" id="ARBA00022741"/>
    </source>
</evidence>
<gene>
    <name evidence="17" type="primary">ribF</name>
    <name evidence="17" type="ORF">RNAN_0824</name>
</gene>
<feature type="domain" description="Riboflavin kinase" evidence="16">
    <location>
        <begin position="183"/>
        <end position="306"/>
    </location>
</feature>
<dbReference type="GO" id="GO:0008531">
    <property type="term" value="F:riboflavin kinase activity"/>
    <property type="evidence" value="ECO:0007669"/>
    <property type="project" value="UniProtKB-UniRule"/>
</dbReference>
<evidence type="ECO:0000256" key="12">
    <source>
        <dbReference type="ARBA" id="ARBA00023268"/>
    </source>
</evidence>
<dbReference type="EMBL" id="BAFK01000003">
    <property type="protein sequence ID" value="GAB57854.1"/>
    <property type="molecule type" value="Genomic_DNA"/>
</dbReference>
<evidence type="ECO:0000256" key="10">
    <source>
        <dbReference type="ARBA" id="ARBA00022827"/>
    </source>
</evidence>
<keyword evidence="4 15" id="KW-0285">Flavoprotein</keyword>
<proteinExistence type="inferred from homology"/>
<dbReference type="InterPro" id="IPR002606">
    <property type="entry name" value="Riboflavin_kinase_bac"/>
</dbReference>
<protein>
    <recommendedName>
        <fullName evidence="15">Riboflavin biosynthesis protein</fullName>
    </recommendedName>
    <domain>
        <recommendedName>
            <fullName evidence="15">Riboflavin kinase</fullName>
            <ecNumber evidence="15">2.7.1.26</ecNumber>
        </recommendedName>
        <alternativeName>
            <fullName evidence="15">Flavokinase</fullName>
        </alternativeName>
    </domain>
    <domain>
        <recommendedName>
            <fullName evidence="15">FMN adenylyltransferase</fullName>
            <ecNumber evidence="15">2.7.7.2</ecNumber>
        </recommendedName>
        <alternativeName>
            <fullName evidence="15">FAD pyrophosphorylase</fullName>
        </alternativeName>
        <alternativeName>
            <fullName evidence="15">FAD synthase</fullName>
        </alternativeName>
    </domain>
</protein>
<evidence type="ECO:0000256" key="9">
    <source>
        <dbReference type="ARBA" id="ARBA00022777"/>
    </source>
</evidence>
<reference evidence="17 18" key="1">
    <citation type="journal article" date="2012" name="J. Bacteriol.">
        <title>Genome Sequence of the Protease-Producing Bacterium Rheinheimera nanhaiensis E407-8T, Isolated from Deep-Sea Sediment of the South China Sea.</title>
        <authorList>
            <person name="Zhang X.-Y."/>
            <person name="Zhang Y.-J."/>
            <person name="Qin Q.-L."/>
            <person name="Xie B.-B."/>
            <person name="Chen X.-L."/>
            <person name="Zhou B.-C."/>
            <person name="Zhang Y.-Z."/>
        </authorList>
    </citation>
    <scope>NUCLEOTIDE SEQUENCE [LARGE SCALE GENOMIC DNA]</scope>
    <source>
        <strain evidence="17 18">E407-8</strain>
    </source>
</reference>
<evidence type="ECO:0000313" key="17">
    <source>
        <dbReference type="EMBL" id="GAB57854.1"/>
    </source>
</evidence>
<evidence type="ECO:0000256" key="5">
    <source>
        <dbReference type="ARBA" id="ARBA00022643"/>
    </source>
</evidence>
<dbReference type="GO" id="GO:0006747">
    <property type="term" value="P:FAD biosynthetic process"/>
    <property type="evidence" value="ECO:0007669"/>
    <property type="project" value="UniProtKB-UniRule"/>
</dbReference>